<dbReference type="PROSITE" id="PS50943">
    <property type="entry name" value="HTH_CROC1"/>
    <property type="match status" value="1"/>
</dbReference>
<organism evidence="3 4">
    <name type="scientific">Ferruginivarius sediminum</name>
    <dbReference type="NCBI Taxonomy" id="2661937"/>
    <lineage>
        <taxon>Bacteria</taxon>
        <taxon>Pseudomonadati</taxon>
        <taxon>Pseudomonadota</taxon>
        <taxon>Alphaproteobacteria</taxon>
        <taxon>Rhodospirillales</taxon>
        <taxon>Rhodospirillaceae</taxon>
        <taxon>Ferruginivarius</taxon>
    </lineage>
</organism>
<sequence length="406" mass="45581">MQEEYSAPSEDEIQRRVGMRLRELRQAQQLRVADLARRANISQGQLSKIETGKATLSIRTLSYLCDILDRPLSYLFQSDDEMPKTLGVVGTSNEVEGPESRGVKAFVEETADRTGQRMSLLPLRPSQLGLASEHAVQLGDGLIDILIEDIMVFGSVAPGLLHLALPYTFDDDAHQQRFLRSVHFEEAVKRRVEDRGILFLNTQWNWIRGLEWVVCAKTPVRRPEDVTGMRVRVQELEVLDQFWRLLGAEPVALPWAEVAGALRDGKVDAVSTYRSHLYPMGFCRHAPYVTRLGSTSPVVGVAMNKRKFQALPPGVQSALLAASEATGPIFSRIVEDEERENMPRNIEEHFATYLQVAIGPWKRAIEDARQEMISKGLLPDDTWSCIRASTAGQDCRKAACASDFHR</sequence>
<dbReference type="GO" id="GO:0003677">
    <property type="term" value="F:DNA binding"/>
    <property type="evidence" value="ECO:0007669"/>
    <property type="project" value="InterPro"/>
</dbReference>
<feature type="domain" description="HTH cro/C1-type" evidence="2">
    <location>
        <begin position="21"/>
        <end position="75"/>
    </location>
</feature>
<dbReference type="InterPro" id="IPR038404">
    <property type="entry name" value="TRAP_DctP_sf"/>
</dbReference>
<protein>
    <submittedName>
        <fullName evidence="3">Helix-turn-helix domain-containing protein</fullName>
    </submittedName>
</protein>
<keyword evidence="4" id="KW-1185">Reference proteome</keyword>
<accession>A0A369TEZ2</accession>
<dbReference type="InterPro" id="IPR010982">
    <property type="entry name" value="Lambda_DNA-bd_dom_sf"/>
</dbReference>
<dbReference type="EMBL" id="QPMH01000001">
    <property type="protein sequence ID" value="RDD63838.1"/>
    <property type="molecule type" value="Genomic_DNA"/>
</dbReference>
<reference evidence="3 4" key="1">
    <citation type="submission" date="2018-07" db="EMBL/GenBank/DDBJ databases">
        <title>Venubactetium sediminum gen. nov., sp. nov., isolated from a marine solar saltern.</title>
        <authorList>
            <person name="Wang S."/>
        </authorList>
    </citation>
    <scope>NUCLEOTIDE SEQUENCE [LARGE SCALE GENOMIC DNA]</scope>
    <source>
        <strain evidence="3 4">WD2A32</strain>
    </source>
</reference>
<dbReference type="CDD" id="cd00093">
    <property type="entry name" value="HTH_XRE"/>
    <property type="match status" value="1"/>
</dbReference>
<dbReference type="GO" id="GO:0055085">
    <property type="term" value="P:transmembrane transport"/>
    <property type="evidence" value="ECO:0007669"/>
    <property type="project" value="InterPro"/>
</dbReference>
<dbReference type="PANTHER" id="PTHR33376">
    <property type="match status" value="1"/>
</dbReference>
<proteinExistence type="predicted"/>
<dbReference type="InterPro" id="IPR001387">
    <property type="entry name" value="Cro/C1-type_HTH"/>
</dbReference>
<keyword evidence="1" id="KW-0732">Signal</keyword>
<name>A0A369TEZ2_9PROT</name>
<dbReference type="Pfam" id="PF03480">
    <property type="entry name" value="DctP"/>
    <property type="match status" value="1"/>
</dbReference>
<dbReference type="Gene3D" id="3.40.190.170">
    <property type="entry name" value="Bacterial extracellular solute-binding protein, family 7"/>
    <property type="match status" value="1"/>
</dbReference>
<evidence type="ECO:0000259" key="2">
    <source>
        <dbReference type="PROSITE" id="PS50943"/>
    </source>
</evidence>
<dbReference type="AlphaFoldDB" id="A0A369TEZ2"/>
<dbReference type="SUPFAM" id="SSF47413">
    <property type="entry name" value="lambda repressor-like DNA-binding domains"/>
    <property type="match status" value="1"/>
</dbReference>
<dbReference type="Proteomes" id="UP000253941">
    <property type="component" value="Unassembled WGS sequence"/>
</dbReference>
<dbReference type="SMART" id="SM00530">
    <property type="entry name" value="HTH_XRE"/>
    <property type="match status" value="1"/>
</dbReference>
<dbReference type="PANTHER" id="PTHR33376:SF5">
    <property type="entry name" value="EXTRACYTOPLASMIC SOLUTE RECEPTOR PROTEIN"/>
    <property type="match status" value="1"/>
</dbReference>
<evidence type="ECO:0000313" key="4">
    <source>
        <dbReference type="Proteomes" id="UP000253941"/>
    </source>
</evidence>
<evidence type="ECO:0000256" key="1">
    <source>
        <dbReference type="ARBA" id="ARBA00022729"/>
    </source>
</evidence>
<dbReference type="RefSeq" id="WP_114580351.1">
    <property type="nucleotide sequence ID" value="NZ_QPMH01000001.1"/>
</dbReference>
<dbReference type="Pfam" id="PF13560">
    <property type="entry name" value="HTH_31"/>
    <property type="match status" value="1"/>
</dbReference>
<dbReference type="InterPro" id="IPR018389">
    <property type="entry name" value="DctP_fam"/>
</dbReference>
<comment type="caution">
    <text evidence="3">The sequence shown here is derived from an EMBL/GenBank/DDBJ whole genome shotgun (WGS) entry which is preliminary data.</text>
</comment>
<gene>
    <name evidence="3" type="ORF">DRB17_01335</name>
</gene>
<dbReference type="NCBIfam" id="NF037995">
    <property type="entry name" value="TRAP_S1"/>
    <property type="match status" value="1"/>
</dbReference>
<dbReference type="Gene3D" id="1.10.260.40">
    <property type="entry name" value="lambda repressor-like DNA-binding domains"/>
    <property type="match status" value="1"/>
</dbReference>
<evidence type="ECO:0000313" key="3">
    <source>
        <dbReference type="EMBL" id="RDD63838.1"/>
    </source>
</evidence>